<dbReference type="eggNOG" id="COG1917">
    <property type="taxonomic scope" value="Bacteria"/>
</dbReference>
<organism evidence="2 3">
    <name type="scientific">Paramagnetospirillum caucaseum</name>
    <dbReference type="NCBI Taxonomy" id="1244869"/>
    <lineage>
        <taxon>Bacteria</taxon>
        <taxon>Pseudomonadati</taxon>
        <taxon>Pseudomonadota</taxon>
        <taxon>Alphaproteobacteria</taxon>
        <taxon>Rhodospirillales</taxon>
        <taxon>Magnetospirillaceae</taxon>
        <taxon>Paramagnetospirillum</taxon>
    </lineage>
</organism>
<dbReference type="Proteomes" id="UP000011744">
    <property type="component" value="Unassembled WGS sequence"/>
</dbReference>
<comment type="caution">
    <text evidence="2">The sequence shown here is derived from an EMBL/GenBank/DDBJ whole genome shotgun (WGS) entry which is preliminary data.</text>
</comment>
<dbReference type="STRING" id="1244869.H261_03011"/>
<proteinExistence type="predicted"/>
<dbReference type="InterPro" id="IPR013096">
    <property type="entry name" value="Cupin_2"/>
</dbReference>
<dbReference type="EMBL" id="AONQ01000004">
    <property type="protein sequence ID" value="EME71597.1"/>
    <property type="molecule type" value="Genomic_DNA"/>
</dbReference>
<accession>M2ZW29</accession>
<keyword evidence="3" id="KW-1185">Reference proteome</keyword>
<dbReference type="SUPFAM" id="SSF51182">
    <property type="entry name" value="RmlC-like cupins"/>
    <property type="match status" value="1"/>
</dbReference>
<dbReference type="PATRIC" id="fig|1244869.3.peg.601"/>
<dbReference type="CDD" id="cd06981">
    <property type="entry name" value="cupin_reut_a1446"/>
    <property type="match status" value="1"/>
</dbReference>
<name>M2ZW29_9PROT</name>
<evidence type="ECO:0000259" key="1">
    <source>
        <dbReference type="Pfam" id="PF07883"/>
    </source>
</evidence>
<dbReference type="RefSeq" id="WP_008614202.1">
    <property type="nucleotide sequence ID" value="NZ_AONQ01000004.1"/>
</dbReference>
<dbReference type="Gene3D" id="2.60.120.10">
    <property type="entry name" value="Jelly Rolls"/>
    <property type="match status" value="1"/>
</dbReference>
<evidence type="ECO:0000313" key="2">
    <source>
        <dbReference type="EMBL" id="EME71597.1"/>
    </source>
</evidence>
<evidence type="ECO:0000313" key="3">
    <source>
        <dbReference type="Proteomes" id="UP000011744"/>
    </source>
</evidence>
<sequence>MNAPPATGSLFDNVPDDDFEAERFDTLLDGGGFRLLRIVSNGHATPEGQWLDQDDDEWVVVIKGAAMVRIDGKEHARAMVPGDWLFLPAHCRHRVDWTAPDQPTVWLALHRDP</sequence>
<dbReference type="InterPro" id="IPR014710">
    <property type="entry name" value="RmlC-like_jellyroll"/>
</dbReference>
<dbReference type="AlphaFoldDB" id="M2ZW29"/>
<feature type="domain" description="Cupin type-2" evidence="1">
    <location>
        <begin position="53"/>
        <end position="108"/>
    </location>
</feature>
<protein>
    <recommendedName>
        <fullName evidence="1">Cupin type-2 domain-containing protein</fullName>
    </recommendedName>
</protein>
<dbReference type="Pfam" id="PF07883">
    <property type="entry name" value="Cupin_2"/>
    <property type="match status" value="1"/>
</dbReference>
<dbReference type="InterPro" id="IPR011051">
    <property type="entry name" value="RmlC_Cupin_sf"/>
</dbReference>
<reference evidence="2 3" key="1">
    <citation type="journal article" date="2014" name="Genome Announc.">
        <title>Draft Genome Sequence of Magnetospirillum sp. Strain SO-1, a Freshwater Magnetotactic Bacterium Isolated from the Ol'khovka River, Russia.</title>
        <authorList>
            <person name="Grouzdev D.S."/>
            <person name="Dziuba M.V."/>
            <person name="Sukhacheva M.S."/>
            <person name="Mardanov A.V."/>
            <person name="Beletskiy A.V."/>
            <person name="Kuznetsov B.B."/>
            <person name="Skryabin K.G."/>
        </authorList>
    </citation>
    <scope>NUCLEOTIDE SEQUENCE [LARGE SCALE GENOMIC DNA]</scope>
    <source>
        <strain evidence="2 3">SO-1</strain>
    </source>
</reference>
<dbReference type="OrthoDB" id="9798585at2"/>
<gene>
    <name evidence="2" type="ORF">H261_03011</name>
</gene>